<sequence length="82" mass="8990">MTSSPDRVDSREALASFVRSLHRDHADNAASWENADLGDFLEALAAWIDDAGGWHRNAGRELPVDGDWAFFARALSAAAVYE</sequence>
<reference evidence="3" key="1">
    <citation type="submission" date="2014-09" db="EMBL/GenBank/DDBJ databases">
        <title>Whole genome shotgun sequence of Streptomyces sp. NBRC 110027.</title>
        <authorList>
            <person name="Komaki H."/>
            <person name="Ichikawa N."/>
            <person name="Katano-Makiyama Y."/>
            <person name="Hosoyama A."/>
            <person name="Hashimoto M."/>
            <person name="Uohara A."/>
            <person name="Kitahashi Y."/>
            <person name="Ohji S."/>
            <person name="Kimura A."/>
            <person name="Yamazoe A."/>
            <person name="Igarashi Y."/>
            <person name="Fujita N."/>
        </authorList>
    </citation>
    <scope>NUCLEOTIDE SEQUENCE [LARGE SCALE GENOMIC DNA]</scope>
    <source>
        <strain evidence="3">NBRC 110027</strain>
    </source>
</reference>
<keyword evidence="3" id="KW-1185">Reference proteome</keyword>
<evidence type="ECO:0000313" key="2">
    <source>
        <dbReference type="EMBL" id="GAO06685.1"/>
    </source>
</evidence>
<evidence type="ECO:0000259" key="1">
    <source>
        <dbReference type="Pfam" id="PF24693"/>
    </source>
</evidence>
<organism evidence="2 3">
    <name type="scientific">Streptomyces lydicamycinicus</name>
    <dbReference type="NCBI Taxonomy" id="1546107"/>
    <lineage>
        <taxon>Bacteria</taxon>
        <taxon>Bacillati</taxon>
        <taxon>Actinomycetota</taxon>
        <taxon>Actinomycetes</taxon>
        <taxon>Kitasatosporales</taxon>
        <taxon>Streptomycetaceae</taxon>
        <taxon>Streptomyces</taxon>
    </lineage>
</organism>
<name>A0A0P4R1E4_9ACTN</name>
<gene>
    <name evidence="2" type="ORF">TPA0598_01_10570</name>
</gene>
<dbReference type="Pfam" id="PF24693">
    <property type="entry name" value="DUF7660"/>
    <property type="match status" value="1"/>
</dbReference>
<reference evidence="2 3" key="2">
    <citation type="journal article" date="2015" name="Stand. Genomic Sci.">
        <title>Draft genome sequence of marine-derived Streptomyces sp. TP-A0598, a producer of anti-MRSA antibiotic lydicamycins.</title>
        <authorList>
            <person name="Komaki H."/>
            <person name="Ichikawa N."/>
            <person name="Hosoyama A."/>
            <person name="Fujita N."/>
            <person name="Igarashi Y."/>
        </authorList>
    </citation>
    <scope>NUCLEOTIDE SEQUENCE [LARGE SCALE GENOMIC DNA]</scope>
    <source>
        <strain evidence="2 3">NBRC 110027</strain>
    </source>
</reference>
<comment type="caution">
    <text evidence="2">The sequence shown here is derived from an EMBL/GenBank/DDBJ whole genome shotgun (WGS) entry which is preliminary data.</text>
</comment>
<dbReference type="EMBL" id="BBNO01000001">
    <property type="protein sequence ID" value="GAO06685.1"/>
    <property type="molecule type" value="Genomic_DNA"/>
</dbReference>
<evidence type="ECO:0000313" key="3">
    <source>
        <dbReference type="Proteomes" id="UP000048965"/>
    </source>
</evidence>
<accession>A0A0P4R1E4</accession>
<dbReference type="RefSeq" id="WP_245698401.1">
    <property type="nucleotide sequence ID" value="NZ_BBNO01000001.1"/>
</dbReference>
<dbReference type="InterPro" id="IPR056077">
    <property type="entry name" value="DUF7660"/>
</dbReference>
<proteinExistence type="predicted"/>
<dbReference type="Proteomes" id="UP000048965">
    <property type="component" value="Unassembled WGS sequence"/>
</dbReference>
<feature type="domain" description="DUF7660" evidence="1">
    <location>
        <begin position="10"/>
        <end position="82"/>
    </location>
</feature>
<protein>
    <recommendedName>
        <fullName evidence="1">DUF7660 domain-containing protein</fullName>
    </recommendedName>
</protein>
<dbReference type="AlphaFoldDB" id="A0A0P4R1E4"/>